<feature type="region of interest" description="Disordered" evidence="1">
    <location>
        <begin position="794"/>
        <end position="820"/>
    </location>
</feature>
<feature type="region of interest" description="Disordered" evidence="1">
    <location>
        <begin position="1167"/>
        <end position="1186"/>
    </location>
</feature>
<name>A0A5E4QER4_9NEOP</name>
<feature type="compositionally biased region" description="Polar residues" evidence="1">
    <location>
        <begin position="1167"/>
        <end position="1184"/>
    </location>
</feature>
<protein>
    <submittedName>
        <fullName evidence="2">Uncharacterized protein</fullName>
    </submittedName>
</protein>
<feature type="compositionally biased region" description="Polar residues" evidence="1">
    <location>
        <begin position="616"/>
        <end position="638"/>
    </location>
</feature>
<reference evidence="2 3" key="1">
    <citation type="submission" date="2017-07" db="EMBL/GenBank/DDBJ databases">
        <authorList>
            <person name="Talla V."/>
            <person name="Backstrom N."/>
        </authorList>
    </citation>
    <scope>NUCLEOTIDE SEQUENCE [LARGE SCALE GENOMIC DNA]</scope>
</reference>
<organism evidence="2 3">
    <name type="scientific">Leptidea sinapis</name>
    <dbReference type="NCBI Taxonomy" id="189913"/>
    <lineage>
        <taxon>Eukaryota</taxon>
        <taxon>Metazoa</taxon>
        <taxon>Ecdysozoa</taxon>
        <taxon>Arthropoda</taxon>
        <taxon>Hexapoda</taxon>
        <taxon>Insecta</taxon>
        <taxon>Pterygota</taxon>
        <taxon>Neoptera</taxon>
        <taxon>Endopterygota</taxon>
        <taxon>Lepidoptera</taxon>
        <taxon>Glossata</taxon>
        <taxon>Ditrysia</taxon>
        <taxon>Papilionoidea</taxon>
        <taxon>Pieridae</taxon>
        <taxon>Dismorphiinae</taxon>
        <taxon>Leptidea</taxon>
    </lineage>
</organism>
<dbReference type="Proteomes" id="UP000324832">
    <property type="component" value="Unassembled WGS sequence"/>
</dbReference>
<evidence type="ECO:0000256" key="1">
    <source>
        <dbReference type="SAM" id="MobiDB-lite"/>
    </source>
</evidence>
<gene>
    <name evidence="2" type="ORF">LSINAPIS_LOCUS7247</name>
</gene>
<feature type="region of interest" description="Disordered" evidence="1">
    <location>
        <begin position="611"/>
        <end position="638"/>
    </location>
</feature>
<proteinExistence type="predicted"/>
<dbReference type="EMBL" id="FZQP02002338">
    <property type="protein sequence ID" value="VVC95560.1"/>
    <property type="molecule type" value="Genomic_DNA"/>
</dbReference>
<sequence>MSDNDNKNSIKDYNIGESYVQNYYSVQDSGANNINEYSSINQGTNDVRYSNRINNNHEFEQLGNNNLIGKINNLDINRFNNNAFSKADQISTEKSMIDNHNYGYTSKKHDPLENQPLHYEFIIPDDKNYKVDDININLQVDNADYALKYGKQESTNIPGPSQQFDNVFNGMSITNNVKAMSEKLKNIGTQTGFGYSKPRQFNFGTVSEEKYEMNQNNRQQNAKQTTNEYEPNLQTPDLDTATLNNEDRLSLVATVLNDGYKVEYKQMDPNVNQNTIFGFPKSHETIGKYVNKNNDDPKKDIEDFMNINTESYIKYTNDKYKHPISDSYPVSNGNTYLSQPDRTIQPSYNPTNATMSSTICAGDLLIDQNDLDRNNYRTKVNVDDNTDFTTLSNSRSDMEFAHESDKSDIPSKLFNDKSMIPCYNANEILEIDTLDGQITSNILKPVKVNGDNRLYDHGQNTNLSKLKQPLYFEAKLPSVPNIDAKNMMNIASKLKEIPYFKKSVPNQTPHNTLPDLSVKSNKRGLVAWSNTSKNNPLFTYENNPMTSSSWNNPPKEIISQPQVGPFNSGYALAKCAPSSGPYHYLNNNNMFSTKHLQIGDKSQWGWGKLSPRDRTNNISPYNQYKNNQILSPTPNENLNNNKLFPSCKIPQINSYPKRDSAKNSIISPEDSTNNKPLFSWYQNQESKNFEYYNNPNNNLYPTNSLQSNTYPQWDLRKPSTISPWDRTNNMSPKTENTQTVTSPQSALRKQLTMVPWDCASNKSPYHWSEITNNKNFGIFNDLNDNMYSTISPPSMTSTKEPWHGNNKSPFGWSQNPHNKNSGTYNNPNENLFSTIKPKTINNSLWNSGKSSPISPWDGSYNRSPSYENPHNNNIDTHNNPEKYNMYSTIRPQTNTVKQREVDKPSTVAPWNGKINKPPFKWYAKPETIKLFPPNSGRCNNPNKNSFATKRPQIEGLQWNFEKSNSKSPNWNADNKNLDPYRSNNNIDPMKSHQTNSGPQWDASIESILPKWDKINKSPYIWNANNENEVASYPTRSPYTHPYMYQADIQPVDLGKPSLVPPKDIKTMDKKYNKFICNRNGNPQNKMCGIPYSPSYKNKYLTKSPQTNTNPVLIMGTIPPWDKIYNNFPYNWNANPQNENYEPNRQPYIGPYHSCNYLNPFKSIDSNSSPQWEVGKSSTAPQQDGINKKSPYKWYANPQNTNPFNPTLAPYNHPYSGSTESPKLNTDPQRGFGMPSTVAPWDGTYNKLFPYNWCASPQIYNSPQWNSGQPSTLSPMQQTYSPKEPVQYVGKQIPSEQNPYSNYPFPNQDVPYSNHLSSKPRLESHEPNNMDHNIFPSIQLQNPYKNGKPYQNIANQASQNPLLSYKIPFQNYLNRINYNPSLDSNRPINNLNQPSQPYSYQLLPVPSNSYHNNLNNPTSIEIQNTYRNTKSCHNIGILPLHNSPLNNPLSSQLKANLINSNPGLLSYQQSNNIIPSEPHAIYSLTPPRSVDNNNLNLPANSIKFENSYEKTKPAFDNYSIHPSIYTQTNKIHVPQKNLNPLSDLINIASDSLPYPHPQKTFKTPCANHSNKKTFSPFDSWKVFYPDSCTCENIQTPDAKNTIPFQNANMNVKILNTDYICSIYSTANKKPLERIFSAINVFPDKNKYHTPEILYETPNFESNHRNQNIGLISTYPLYKEIDSNANKNYNNLKVITMPNAYNFSPLDNFGQSLSNLNLYRNKYGNTDLPHDPFSAYPNQLAPETSTQKYIHQKQFCPQNVSPNSQMDLAGNLIMYTNKQIPANTITANPFIQRNEIPKCISCNTPSFENYNQRINNIGNIFANIAQKDISTPQVRPLEYLKHFPDLHSGTLTCPNSSNKTTIFPKQNLHLASLNSFTPSLEGQDYKKTIASLQPVFSKPYSSSVFELKPTYKPSEWAAETIPFASLGGKPWANFSTQIGPHKMPIGGNFVVSNPYQIDLETLTATINDPFITNPNIQNECSLVTNNKVNENIKILKNKIGAILPEVIENIKENNYNLINNIKTTIGNIAIASYLPNREFVVKTGNPDIDIAAWYSKIKIINAALIFDINEMSVLNFMPVLKKSVNISPDEAEVIAKDFITKNYGEPLVVKGVYSSYKPNAIVVSPDDVTKHYILWPTLCNCGCNCSGCRCQYLN</sequence>
<evidence type="ECO:0000313" key="3">
    <source>
        <dbReference type="Proteomes" id="UP000324832"/>
    </source>
</evidence>
<feature type="region of interest" description="Disordered" evidence="1">
    <location>
        <begin position="720"/>
        <end position="747"/>
    </location>
</feature>
<evidence type="ECO:0000313" key="2">
    <source>
        <dbReference type="EMBL" id="VVC95560.1"/>
    </source>
</evidence>
<accession>A0A5E4QER4</accession>
<keyword evidence="3" id="KW-1185">Reference proteome</keyword>